<keyword evidence="4 14" id="KW-0378">Hydrolase</keyword>
<dbReference type="Gene3D" id="1.10.486.10">
    <property type="entry name" value="PCRA, domain 4"/>
    <property type="match status" value="1"/>
</dbReference>
<dbReference type="RefSeq" id="WP_242166009.1">
    <property type="nucleotide sequence ID" value="NZ_JAJMLW010000003.1"/>
</dbReference>
<evidence type="ECO:0000256" key="11">
    <source>
        <dbReference type="ARBA" id="ARBA00034617"/>
    </source>
</evidence>
<dbReference type="SUPFAM" id="SSF52540">
    <property type="entry name" value="P-loop containing nucleoside triphosphate hydrolases"/>
    <property type="match status" value="1"/>
</dbReference>
<evidence type="ECO:0000256" key="2">
    <source>
        <dbReference type="ARBA" id="ARBA00022741"/>
    </source>
</evidence>
<dbReference type="InterPro" id="IPR038726">
    <property type="entry name" value="PDDEXK_AddAB-type"/>
</dbReference>
<evidence type="ECO:0000256" key="7">
    <source>
        <dbReference type="ARBA" id="ARBA00022840"/>
    </source>
</evidence>
<dbReference type="Gene3D" id="3.30.160.800">
    <property type="match status" value="1"/>
</dbReference>
<dbReference type="InterPro" id="IPR011335">
    <property type="entry name" value="Restrct_endonuc-II-like"/>
</dbReference>
<evidence type="ECO:0000256" key="6">
    <source>
        <dbReference type="ARBA" id="ARBA00022839"/>
    </source>
</evidence>
<dbReference type="PANTHER" id="PTHR11070">
    <property type="entry name" value="UVRD / RECB / PCRA DNA HELICASE FAMILY MEMBER"/>
    <property type="match status" value="1"/>
</dbReference>
<dbReference type="Proteomes" id="UP001430755">
    <property type="component" value="Unassembled WGS sequence"/>
</dbReference>
<evidence type="ECO:0000256" key="14">
    <source>
        <dbReference type="PROSITE-ProRule" id="PRU00560"/>
    </source>
</evidence>
<evidence type="ECO:0000256" key="12">
    <source>
        <dbReference type="ARBA" id="ARBA00034808"/>
    </source>
</evidence>
<dbReference type="InterPro" id="IPR014016">
    <property type="entry name" value="UvrD-like_ATP-bd"/>
</dbReference>
<evidence type="ECO:0000256" key="10">
    <source>
        <dbReference type="ARBA" id="ARBA00023235"/>
    </source>
</evidence>
<evidence type="ECO:0000259" key="17">
    <source>
        <dbReference type="PROSITE" id="PS51217"/>
    </source>
</evidence>
<keyword evidence="2 14" id="KW-0547">Nucleotide-binding</keyword>
<protein>
    <recommendedName>
        <fullName evidence="12">DNA 3'-5' helicase</fullName>
        <ecNumber evidence="12">5.6.2.4</ecNumber>
    </recommendedName>
</protein>
<dbReference type="Pfam" id="PF12705">
    <property type="entry name" value="PDDEXK_1"/>
    <property type="match status" value="1"/>
</dbReference>
<evidence type="ECO:0000256" key="15">
    <source>
        <dbReference type="SAM" id="MobiDB-lite"/>
    </source>
</evidence>
<feature type="domain" description="UvrD-like helicase C-terminal" evidence="17">
    <location>
        <begin position="454"/>
        <end position="736"/>
    </location>
</feature>
<keyword evidence="1" id="KW-0540">Nuclease</keyword>
<dbReference type="EC" id="5.6.2.4" evidence="12"/>
<evidence type="ECO:0000256" key="1">
    <source>
        <dbReference type="ARBA" id="ARBA00022722"/>
    </source>
</evidence>
<keyword evidence="8" id="KW-0238">DNA-binding</keyword>
<dbReference type="Pfam" id="PF00580">
    <property type="entry name" value="UvrD-helicase"/>
    <property type="match status" value="1"/>
</dbReference>
<dbReference type="Gene3D" id="3.40.50.300">
    <property type="entry name" value="P-loop containing nucleotide triphosphate hydrolases"/>
    <property type="match status" value="3"/>
</dbReference>
<evidence type="ECO:0000259" key="16">
    <source>
        <dbReference type="PROSITE" id="PS51198"/>
    </source>
</evidence>
<keyword evidence="5 14" id="KW-0347">Helicase</keyword>
<dbReference type="PROSITE" id="PS51198">
    <property type="entry name" value="UVRD_HELICASE_ATP_BIND"/>
    <property type="match status" value="1"/>
</dbReference>
<keyword evidence="7 14" id="KW-0067">ATP-binding</keyword>
<sequence>MNLDAMSLTPAQRASIERVDGPLLLCAGAGSGKTFTLQQRIAYALSPESGPAVDGIDRVLAITFTDKAAAEIKSRVRAVLRAEGMLDAALQVDAAWISTIHGMAGRILRAHALELGMDPAFRQLEEGEADALRRRAYGAVLERAEEAGAVPWADLARSFPPSDGKRAVTMESLATAVLKRAESLTEGLGAFSWGPVGARTPGDVARELAAAYGEVAALPLTEKALAAVEPACEALAAYLADPGADDPEGWAGLIEVLGGLARPGARGKLADDIKRLHQAIDKAALEARLGLGGCLAAQLMDLARAVDAEYAAAKAAAGAIDMADLLRLALAALRDHPSIAGELRERFQLVMVDEFQDTNQLQIDLIERLCRPGCANLCTVGDSQQSIYRFQGADVGVYLGHKRAMASPEVGAACLSLDRNFRSHGDVLAFVRRVCGQPGFFVEDFLDLEAGRDEASLVARGRHYRGAGPRIALQVVGYTQSSSKHVGANSDGARAAEAAGIARWFAGLRDAGHRPGDMVLLMGTTRHAAVYADALRAEGLSCVMTGGSGFYGTAEAQLTSCLLRALAQPEDTEALFAVLSGDLFRLGADDLMELGTLFSEEQESPAALPRRCSIGRKAFPRTPEGAGERLAFACAVMQRAWRAVGRRRPSRVLRQVLVESGLLNRLAGEGADGEARAANLLKAVAIVEDLEGRRGLDMARAARAFAERMGAKEKMGALVGDAAGSVRIMTAHSSKGLEFSLVAVTDCYDGGERAGDLRMLVAGGRVAASLEPGEGAAPRAKGNPAQTYAGLFEEERDGLFPGAGAASWEPVAGAPTPAFYRTALVAAAEEEAVLERRRLFYVAATRASEALLVSCRARLTKDGASLEPVQEDLRAALFGTEPFPSEDGAVDYGGSEPLAYAYVDADALMAAAEGAQDEKDAEGAQGAEGAEGAKSAWGARGAEGVPDAEGARCADEVRGAGDAPNAEDARCGDRASDAEAATIAYPALASVARQPRRVNGRPDDGLTSYSALAEASDALRVAAELAGVGAAAHPGTPTPAALVDAAADADAAAGPLASSADAPGADGLAGPLAEGAGAGDSPGPLAADVLANLAAPPAAGFEAPARPAADANKATAFGSAFHRLAQLDALRGADAARAAVGAQARAHGVADEARLVAALERWLGSALRERVRERACRAAELPFSAPLGAVTLWGEVDLLAADSPFSAPAGEALVVDYKTGGAPDEAPEALRAKHALQAACYAYAALAAGYAAVDLIFVRVEQPDPAAPAEPQTVSYRYESADLPALEEALARLA</sequence>
<dbReference type="InterPro" id="IPR027417">
    <property type="entry name" value="P-loop_NTPase"/>
</dbReference>
<dbReference type="PROSITE" id="PS51217">
    <property type="entry name" value="UVRD_HELICASE_CTER"/>
    <property type="match status" value="1"/>
</dbReference>
<evidence type="ECO:0000256" key="9">
    <source>
        <dbReference type="ARBA" id="ARBA00023204"/>
    </source>
</evidence>
<dbReference type="Gene3D" id="3.90.320.10">
    <property type="match status" value="1"/>
</dbReference>
<dbReference type="InterPro" id="IPR000212">
    <property type="entry name" value="DNA_helicase_UvrD/REP"/>
</dbReference>
<dbReference type="InterPro" id="IPR011604">
    <property type="entry name" value="PDDEXK-like_dom_sf"/>
</dbReference>
<comment type="caution">
    <text evidence="18">The sequence shown here is derived from an EMBL/GenBank/DDBJ whole genome shotgun (WGS) entry which is preliminary data.</text>
</comment>
<evidence type="ECO:0000256" key="5">
    <source>
        <dbReference type="ARBA" id="ARBA00022806"/>
    </source>
</evidence>
<dbReference type="Pfam" id="PF13361">
    <property type="entry name" value="UvrD_C"/>
    <property type="match status" value="1"/>
</dbReference>
<feature type="compositionally biased region" description="Low complexity" evidence="15">
    <location>
        <begin position="923"/>
        <end position="939"/>
    </location>
</feature>
<evidence type="ECO:0000256" key="8">
    <source>
        <dbReference type="ARBA" id="ARBA00023125"/>
    </source>
</evidence>
<evidence type="ECO:0000313" key="18">
    <source>
        <dbReference type="EMBL" id="MCI2242594.1"/>
    </source>
</evidence>
<evidence type="ECO:0000256" key="4">
    <source>
        <dbReference type="ARBA" id="ARBA00022801"/>
    </source>
</evidence>
<keyword evidence="3" id="KW-0227">DNA damage</keyword>
<comment type="catalytic activity">
    <reaction evidence="11">
        <text>Couples ATP hydrolysis with the unwinding of duplex DNA by translocating in the 3'-5' direction.</text>
        <dbReference type="EC" id="5.6.2.4"/>
    </reaction>
</comment>
<evidence type="ECO:0000256" key="13">
    <source>
        <dbReference type="ARBA" id="ARBA00048988"/>
    </source>
</evidence>
<gene>
    <name evidence="18" type="ORF">LPT13_09550</name>
</gene>
<dbReference type="PANTHER" id="PTHR11070:SF2">
    <property type="entry name" value="ATP-DEPENDENT DNA HELICASE SRS2"/>
    <property type="match status" value="1"/>
</dbReference>
<accession>A0ABS9WI98</accession>
<keyword evidence="10" id="KW-0413">Isomerase</keyword>
<dbReference type="InterPro" id="IPR014017">
    <property type="entry name" value="DNA_helicase_UvrD-like_C"/>
</dbReference>
<proteinExistence type="predicted"/>
<keyword evidence="9" id="KW-0234">DNA repair</keyword>
<feature type="binding site" evidence="14">
    <location>
        <begin position="27"/>
        <end position="34"/>
    </location>
    <ligand>
        <name>ATP</name>
        <dbReference type="ChEBI" id="CHEBI:30616"/>
    </ligand>
</feature>
<feature type="domain" description="UvrD-like helicase ATP-binding" evidence="16">
    <location>
        <begin position="6"/>
        <end position="424"/>
    </location>
</feature>
<keyword evidence="6" id="KW-0269">Exonuclease</keyword>
<organism evidence="18 19">
    <name type="scientific">Adlercreutzia faecimuris</name>
    <dbReference type="NCBI Taxonomy" id="2897341"/>
    <lineage>
        <taxon>Bacteria</taxon>
        <taxon>Bacillati</taxon>
        <taxon>Actinomycetota</taxon>
        <taxon>Coriobacteriia</taxon>
        <taxon>Eggerthellales</taxon>
        <taxon>Eggerthellaceae</taxon>
        <taxon>Adlercreutzia</taxon>
    </lineage>
</organism>
<feature type="region of interest" description="Disordered" evidence="15">
    <location>
        <begin position="913"/>
        <end position="949"/>
    </location>
</feature>
<dbReference type="EMBL" id="JAJMLW010000003">
    <property type="protein sequence ID" value="MCI2242594.1"/>
    <property type="molecule type" value="Genomic_DNA"/>
</dbReference>
<reference evidence="18" key="1">
    <citation type="submission" date="2021-11" db="EMBL/GenBank/DDBJ databases">
        <title>A Novel Adlercreutzia Species, isolated from a Allomyrina dichotoma larva feces.</title>
        <authorList>
            <person name="Suh M.K."/>
        </authorList>
    </citation>
    <scope>NUCLEOTIDE SEQUENCE</scope>
    <source>
        <strain evidence="18">JBNU-10</strain>
    </source>
</reference>
<comment type="catalytic activity">
    <reaction evidence="13">
        <text>ATP + H2O = ADP + phosphate + H(+)</text>
        <dbReference type="Rhea" id="RHEA:13065"/>
        <dbReference type="ChEBI" id="CHEBI:15377"/>
        <dbReference type="ChEBI" id="CHEBI:15378"/>
        <dbReference type="ChEBI" id="CHEBI:30616"/>
        <dbReference type="ChEBI" id="CHEBI:43474"/>
        <dbReference type="ChEBI" id="CHEBI:456216"/>
        <dbReference type="EC" id="5.6.2.4"/>
    </reaction>
</comment>
<keyword evidence="19" id="KW-1185">Reference proteome</keyword>
<evidence type="ECO:0000256" key="3">
    <source>
        <dbReference type="ARBA" id="ARBA00022763"/>
    </source>
</evidence>
<evidence type="ECO:0000313" key="19">
    <source>
        <dbReference type="Proteomes" id="UP001430755"/>
    </source>
</evidence>
<name>A0ABS9WI98_9ACTN</name>
<dbReference type="SUPFAM" id="SSF52980">
    <property type="entry name" value="Restriction endonuclease-like"/>
    <property type="match status" value="1"/>
</dbReference>